<dbReference type="Proteomes" id="UP001265700">
    <property type="component" value="Unassembled WGS sequence"/>
</dbReference>
<dbReference type="PANTHER" id="PTHR34216:SF3">
    <property type="entry name" value="POLY-BETA-1,6-N-ACETYL-D-GLUCOSAMINE N-DEACETYLASE"/>
    <property type="match status" value="1"/>
</dbReference>
<dbReference type="Pfam" id="PF01522">
    <property type="entry name" value="Polysacc_deac_1"/>
    <property type="match status" value="1"/>
</dbReference>
<gene>
    <name evidence="4" type="ORF">J2W49_002004</name>
</gene>
<feature type="domain" description="NodB homology" evidence="3">
    <location>
        <begin position="93"/>
        <end position="340"/>
    </location>
</feature>
<dbReference type="SUPFAM" id="SSF88713">
    <property type="entry name" value="Glycoside hydrolase/deacetylase"/>
    <property type="match status" value="1"/>
</dbReference>
<proteinExistence type="predicted"/>
<evidence type="ECO:0000313" key="5">
    <source>
        <dbReference type="Proteomes" id="UP001265700"/>
    </source>
</evidence>
<comment type="subcellular location">
    <subcellularLocation>
        <location evidence="1">Secreted</location>
    </subcellularLocation>
</comment>
<dbReference type="EMBL" id="JAVDWU010000003">
    <property type="protein sequence ID" value="MDR7150049.1"/>
    <property type="molecule type" value="Genomic_DNA"/>
</dbReference>
<name>A0ABU1WL87_9BURK</name>
<protein>
    <submittedName>
        <fullName evidence="4">Peptidoglycan/xylan/chitin deacetylase (PgdA/CDA1 family)</fullName>
    </submittedName>
</protein>
<evidence type="ECO:0000259" key="3">
    <source>
        <dbReference type="PROSITE" id="PS51677"/>
    </source>
</evidence>
<keyword evidence="5" id="KW-1185">Reference proteome</keyword>
<dbReference type="InterPro" id="IPR011330">
    <property type="entry name" value="Glyco_hydro/deAcase_b/a-brl"/>
</dbReference>
<dbReference type="InterPro" id="IPR051398">
    <property type="entry name" value="Polysacch_Deacetylase"/>
</dbReference>
<dbReference type="RefSeq" id="WP_310315097.1">
    <property type="nucleotide sequence ID" value="NZ_JAVDWU010000003.1"/>
</dbReference>
<accession>A0ABU1WL87</accession>
<dbReference type="PROSITE" id="PS51677">
    <property type="entry name" value="NODB"/>
    <property type="match status" value="1"/>
</dbReference>
<evidence type="ECO:0000256" key="1">
    <source>
        <dbReference type="ARBA" id="ARBA00004613"/>
    </source>
</evidence>
<dbReference type="Gene3D" id="3.20.20.370">
    <property type="entry name" value="Glycoside hydrolase/deacetylase"/>
    <property type="match status" value="1"/>
</dbReference>
<dbReference type="PANTHER" id="PTHR34216">
    <property type="match status" value="1"/>
</dbReference>
<comment type="caution">
    <text evidence="4">The sequence shown here is derived from an EMBL/GenBank/DDBJ whole genome shotgun (WGS) entry which is preliminary data.</text>
</comment>
<dbReference type="CDD" id="cd10918">
    <property type="entry name" value="CE4_NodB_like_5s_6s"/>
    <property type="match status" value="1"/>
</dbReference>
<dbReference type="InterPro" id="IPR002509">
    <property type="entry name" value="NODB_dom"/>
</dbReference>
<sequence>MKKAKHLVRDAAAEILLAGRITHPSVRARDKLTIVTFHRVLPATILGQYPLPGIAVTPEELKRFLEVFQDHYSVGSLYECARLHQSGERSEKPPLAVTFDDGQLDNYLFALPVLNAMNMRASFYVVTDAIESNEVLWHDRIAYAVQRLRQRSESELRTWLADWGVSGDAADPVNAAVAAAKLLDPGERNRHLERLEKIVGAHMRPDWDGMMTWDQLREMQSDGHEIGSHSTSHPILPLVSDQELHQETSHSRRLLEAQLDHEVRSFCYPNGDYDQRVIASVQQAGYEFAVTTRYGINSQNSDPFSLRRVDLQSGYGTNAAGRFRSSGLLLRMSGLLPGMA</sequence>
<evidence type="ECO:0000313" key="4">
    <source>
        <dbReference type="EMBL" id="MDR7150049.1"/>
    </source>
</evidence>
<reference evidence="4 5" key="1">
    <citation type="submission" date="2023-07" db="EMBL/GenBank/DDBJ databases">
        <title>Sorghum-associated microbial communities from plants grown in Nebraska, USA.</title>
        <authorList>
            <person name="Schachtman D."/>
        </authorList>
    </citation>
    <scope>NUCLEOTIDE SEQUENCE [LARGE SCALE GENOMIC DNA]</scope>
    <source>
        <strain evidence="4 5">4249</strain>
    </source>
</reference>
<keyword evidence="2" id="KW-0732">Signal</keyword>
<evidence type="ECO:0000256" key="2">
    <source>
        <dbReference type="ARBA" id="ARBA00022729"/>
    </source>
</evidence>
<organism evidence="4 5">
    <name type="scientific">Hydrogenophaga palleronii</name>
    <dbReference type="NCBI Taxonomy" id="65655"/>
    <lineage>
        <taxon>Bacteria</taxon>
        <taxon>Pseudomonadati</taxon>
        <taxon>Pseudomonadota</taxon>
        <taxon>Betaproteobacteria</taxon>
        <taxon>Burkholderiales</taxon>
        <taxon>Comamonadaceae</taxon>
        <taxon>Hydrogenophaga</taxon>
    </lineage>
</organism>